<feature type="non-terminal residue" evidence="2">
    <location>
        <position position="1"/>
    </location>
</feature>
<evidence type="ECO:0000313" key="3">
    <source>
        <dbReference type="Proteomes" id="UP001595713"/>
    </source>
</evidence>
<sequence>AAQAAVPAPPAPPPPPAPAALPAPIAGTSRQVTTTTTTDDQGKTVSRILVKTRDKDGKLSEQRWDMPEISSQACAGPADAKEMVVNEMKDGRRRIIICNNRIQAAAAQGATLAANSGEIERDALRAAASGLRAARASIEGNASMTAAQRAEALKGIDESLAEVTADMATGD</sequence>
<feature type="compositionally biased region" description="Pro residues" evidence="1">
    <location>
        <begin position="7"/>
        <end position="21"/>
    </location>
</feature>
<protein>
    <submittedName>
        <fullName evidence="2">Peptidase M56</fullName>
    </submittedName>
</protein>
<evidence type="ECO:0000313" key="2">
    <source>
        <dbReference type="EMBL" id="MFC3582165.1"/>
    </source>
</evidence>
<comment type="caution">
    <text evidence="2">The sequence shown here is derived from an EMBL/GenBank/DDBJ whole genome shotgun (WGS) entry which is preliminary data.</text>
</comment>
<gene>
    <name evidence="2" type="ORF">ACFONA_18495</name>
</gene>
<name>A0ABV7T1C2_9SPHN</name>
<organism evidence="2 3">
    <name type="scientific">Sphingomonas hylomeconis</name>
    <dbReference type="NCBI Taxonomy" id="1395958"/>
    <lineage>
        <taxon>Bacteria</taxon>
        <taxon>Pseudomonadati</taxon>
        <taxon>Pseudomonadota</taxon>
        <taxon>Alphaproteobacteria</taxon>
        <taxon>Sphingomonadales</taxon>
        <taxon>Sphingomonadaceae</taxon>
        <taxon>Sphingomonas</taxon>
    </lineage>
</organism>
<proteinExistence type="predicted"/>
<reference evidence="3" key="1">
    <citation type="journal article" date="2019" name="Int. J. Syst. Evol. Microbiol.">
        <title>The Global Catalogue of Microorganisms (GCM) 10K type strain sequencing project: providing services to taxonomists for standard genome sequencing and annotation.</title>
        <authorList>
            <consortium name="The Broad Institute Genomics Platform"/>
            <consortium name="The Broad Institute Genome Sequencing Center for Infectious Disease"/>
            <person name="Wu L."/>
            <person name="Ma J."/>
        </authorList>
    </citation>
    <scope>NUCLEOTIDE SEQUENCE [LARGE SCALE GENOMIC DNA]</scope>
    <source>
        <strain evidence="3">KCTC 42739</strain>
    </source>
</reference>
<dbReference type="Proteomes" id="UP001595713">
    <property type="component" value="Unassembled WGS sequence"/>
</dbReference>
<evidence type="ECO:0000256" key="1">
    <source>
        <dbReference type="SAM" id="MobiDB-lite"/>
    </source>
</evidence>
<accession>A0ABV7T1C2</accession>
<dbReference type="EMBL" id="JBHRXP010000010">
    <property type="protein sequence ID" value="MFC3582165.1"/>
    <property type="molecule type" value="Genomic_DNA"/>
</dbReference>
<keyword evidence="3" id="KW-1185">Reference proteome</keyword>
<feature type="region of interest" description="Disordered" evidence="1">
    <location>
        <begin position="1"/>
        <end position="44"/>
    </location>
</feature>